<dbReference type="AlphaFoldDB" id="A0A4R0XQT7"/>
<evidence type="ECO:0000256" key="2">
    <source>
        <dbReference type="ARBA" id="ARBA00022679"/>
    </source>
</evidence>
<keyword evidence="1 5" id="KW-0489">Methyltransferase</keyword>
<sequence length="449" mass="52403">MNTKLETYKKLNAFHKYWGKKPRDLNEFLIKNLTKENDLVIDPFLGAGLISKTAIDLKRNFIGYDINPFSIEYATFLNNLPAAEKFLEYSNYVLQEVEKEINATYTMSHGLATHFIWENDKLLRYWVGIGKNKRIFKPTKDDVIKSTKYIAKNIELRDFTFFNNNKINVRSHFKNQHLFSDRALINIETLLNKINMIDDPEIKRALKLCLTSSSGQMSKMVFVLNKKKGDGTFAEQVGSWAIGLWVPKKHFEINVLKLFDKKIKKLYKILKTKKETNSQNTLNLKLGSCLDEMKKLGSNTLDLIITDPPHGNRIPYLELSDFWNSILGFKPNFNKEIVVSSSKERLKTIANFNLDMHEFMEISYKKLSERGILTIFYNSKNKNEWDFLKNNKFFFLGSAKCIYSSNSLVQRNRSGAMKYDYILFFSKTKQELPDNIQKLPGWTKKFPEV</sequence>
<keyword evidence="2" id="KW-0808">Transferase</keyword>
<dbReference type="Proteomes" id="UP000291072">
    <property type="component" value="Unassembled WGS sequence"/>
</dbReference>
<reference evidence="5 6" key="1">
    <citation type="submission" date="2018-02" db="EMBL/GenBank/DDBJ databases">
        <title>Mycoplasma marinum and Mycoplasma todarodis sp. nov., moderately halophilic and psychrotolerant mycoplasmas isolated from cephalopods.</title>
        <authorList>
            <person name="Viver T."/>
        </authorList>
    </citation>
    <scope>NUCLEOTIDE SEQUENCE [LARGE SCALE GENOMIC DNA]</scope>
    <source>
        <strain evidence="5 6">5H</strain>
    </source>
</reference>
<dbReference type="RefSeq" id="WP_131613102.1">
    <property type="nucleotide sequence ID" value="NZ_PSZP01000002.1"/>
</dbReference>
<protein>
    <recommendedName>
        <fullName evidence="3">Methyltransferase</fullName>
        <ecNumber evidence="3">2.1.1.-</ecNumber>
    </recommendedName>
</protein>
<organism evidence="5 6">
    <name type="scientific">Mycoplasma todarodis</name>
    <dbReference type="NCBI Taxonomy" id="1937191"/>
    <lineage>
        <taxon>Bacteria</taxon>
        <taxon>Bacillati</taxon>
        <taxon>Mycoplasmatota</taxon>
        <taxon>Mollicutes</taxon>
        <taxon>Mycoplasmataceae</taxon>
        <taxon>Mycoplasma</taxon>
    </lineage>
</organism>
<dbReference type="EMBL" id="PSZP01000002">
    <property type="protein sequence ID" value="TCG11959.1"/>
    <property type="molecule type" value="Genomic_DNA"/>
</dbReference>
<dbReference type="Gene3D" id="3.40.50.150">
    <property type="entry name" value="Vaccinia Virus protein VP39"/>
    <property type="match status" value="2"/>
</dbReference>
<comment type="similarity">
    <text evidence="3">Belongs to the N(4)/N(6)-methyltransferase family.</text>
</comment>
<dbReference type="PRINTS" id="PR00508">
    <property type="entry name" value="S21N4MTFRASE"/>
</dbReference>
<evidence type="ECO:0000313" key="6">
    <source>
        <dbReference type="Proteomes" id="UP000291072"/>
    </source>
</evidence>
<proteinExistence type="inferred from homology"/>
<evidence type="ECO:0000256" key="1">
    <source>
        <dbReference type="ARBA" id="ARBA00022603"/>
    </source>
</evidence>
<evidence type="ECO:0000256" key="3">
    <source>
        <dbReference type="RuleBase" id="RU362026"/>
    </source>
</evidence>
<dbReference type="Pfam" id="PF01555">
    <property type="entry name" value="N6_N4_Mtase"/>
    <property type="match status" value="2"/>
</dbReference>
<dbReference type="EC" id="2.1.1.-" evidence="3"/>
<dbReference type="InterPro" id="IPR029063">
    <property type="entry name" value="SAM-dependent_MTases_sf"/>
</dbReference>
<dbReference type="GO" id="GO:0003677">
    <property type="term" value="F:DNA binding"/>
    <property type="evidence" value="ECO:0007669"/>
    <property type="project" value="InterPro"/>
</dbReference>
<evidence type="ECO:0000313" key="5">
    <source>
        <dbReference type="EMBL" id="TCG11959.1"/>
    </source>
</evidence>
<dbReference type="SUPFAM" id="SSF53335">
    <property type="entry name" value="S-adenosyl-L-methionine-dependent methyltransferases"/>
    <property type="match status" value="2"/>
</dbReference>
<dbReference type="OrthoDB" id="9800801at2"/>
<accession>A0A4R0XQT7</accession>
<dbReference type="InterPro" id="IPR002941">
    <property type="entry name" value="DNA_methylase_N4/N6"/>
</dbReference>
<comment type="caution">
    <text evidence="5">The sequence shown here is derived from an EMBL/GenBank/DDBJ whole genome shotgun (WGS) entry which is preliminary data.</text>
</comment>
<keyword evidence="6" id="KW-1185">Reference proteome</keyword>
<evidence type="ECO:0000259" key="4">
    <source>
        <dbReference type="Pfam" id="PF01555"/>
    </source>
</evidence>
<feature type="domain" description="DNA methylase N-4/N-6" evidence="4">
    <location>
        <begin position="302"/>
        <end position="437"/>
    </location>
</feature>
<dbReference type="GO" id="GO:0032259">
    <property type="term" value="P:methylation"/>
    <property type="evidence" value="ECO:0007669"/>
    <property type="project" value="UniProtKB-KW"/>
</dbReference>
<dbReference type="InterPro" id="IPR001091">
    <property type="entry name" value="RM_Methyltransferase"/>
</dbReference>
<name>A0A4R0XQT7_9MOLU</name>
<feature type="domain" description="DNA methylase N-4/N-6" evidence="4">
    <location>
        <begin position="12"/>
        <end position="74"/>
    </location>
</feature>
<dbReference type="GO" id="GO:0008170">
    <property type="term" value="F:N-methyltransferase activity"/>
    <property type="evidence" value="ECO:0007669"/>
    <property type="project" value="InterPro"/>
</dbReference>
<gene>
    <name evidence="5" type="ORF">C4B25_00445</name>
</gene>